<feature type="transmembrane region" description="Helical" evidence="9">
    <location>
        <begin position="427"/>
        <end position="448"/>
    </location>
</feature>
<feature type="transmembrane region" description="Helical" evidence="9">
    <location>
        <begin position="37"/>
        <end position="56"/>
    </location>
</feature>
<dbReference type="GO" id="GO:0016020">
    <property type="term" value="C:membrane"/>
    <property type="evidence" value="ECO:0007669"/>
    <property type="project" value="UniProtKB-SubCell"/>
</dbReference>
<feature type="transmembrane region" description="Helical" evidence="9">
    <location>
        <begin position="605"/>
        <end position="625"/>
    </location>
</feature>
<evidence type="ECO:0000313" key="10">
    <source>
        <dbReference type="EMBL" id="PMD39407.1"/>
    </source>
</evidence>
<evidence type="ECO:0000256" key="4">
    <source>
        <dbReference type="ARBA" id="ARBA00022692"/>
    </source>
</evidence>
<evidence type="ECO:0000256" key="3">
    <source>
        <dbReference type="ARBA" id="ARBA00022448"/>
    </source>
</evidence>
<keyword evidence="5" id="KW-0571">Peptide transport</keyword>
<evidence type="ECO:0000256" key="2">
    <source>
        <dbReference type="ARBA" id="ARBA00008807"/>
    </source>
</evidence>
<feature type="transmembrane region" description="Helical" evidence="9">
    <location>
        <begin position="536"/>
        <end position="555"/>
    </location>
</feature>
<dbReference type="PANTHER" id="PTHR22601">
    <property type="entry name" value="ISP4 LIKE PROTEIN"/>
    <property type="match status" value="1"/>
</dbReference>
<reference evidence="10 11" key="1">
    <citation type="submission" date="2016-04" db="EMBL/GenBank/DDBJ databases">
        <title>A degradative enzymes factory behind the ericoid mycorrhizal symbiosis.</title>
        <authorList>
            <consortium name="DOE Joint Genome Institute"/>
            <person name="Martino E."/>
            <person name="Morin E."/>
            <person name="Grelet G."/>
            <person name="Kuo A."/>
            <person name="Kohler A."/>
            <person name="Daghino S."/>
            <person name="Barry K."/>
            <person name="Choi C."/>
            <person name="Cichocki N."/>
            <person name="Clum A."/>
            <person name="Copeland A."/>
            <person name="Hainaut M."/>
            <person name="Haridas S."/>
            <person name="Labutti K."/>
            <person name="Lindquist E."/>
            <person name="Lipzen A."/>
            <person name="Khouja H.-R."/>
            <person name="Murat C."/>
            <person name="Ohm R."/>
            <person name="Olson A."/>
            <person name="Spatafora J."/>
            <person name="Veneault-Fourrey C."/>
            <person name="Henrissat B."/>
            <person name="Grigoriev I."/>
            <person name="Martin F."/>
            <person name="Perotto S."/>
        </authorList>
    </citation>
    <scope>NUCLEOTIDE SEQUENCE [LARGE SCALE GENOMIC DNA]</scope>
    <source>
        <strain evidence="10 11">F</strain>
    </source>
</reference>
<feature type="transmembrane region" description="Helical" evidence="9">
    <location>
        <begin position="103"/>
        <end position="124"/>
    </location>
</feature>
<feature type="transmembrane region" description="Helical" evidence="9">
    <location>
        <begin position="686"/>
        <end position="710"/>
    </location>
</feature>
<feature type="transmembrane region" description="Helical" evidence="9">
    <location>
        <begin position="136"/>
        <end position="155"/>
    </location>
</feature>
<accession>A0A2J6RLN2</accession>
<protein>
    <submittedName>
        <fullName evidence="10">OPT superfamily oligopeptide transporter</fullName>
    </submittedName>
</protein>
<evidence type="ECO:0000256" key="9">
    <source>
        <dbReference type="SAM" id="Phobius"/>
    </source>
</evidence>
<evidence type="ECO:0000256" key="6">
    <source>
        <dbReference type="ARBA" id="ARBA00022927"/>
    </source>
</evidence>
<organism evidence="10 11">
    <name type="scientific">Hyaloscypha variabilis (strain UAMH 11265 / GT02V1 / F)</name>
    <name type="common">Meliniomyces variabilis</name>
    <dbReference type="NCBI Taxonomy" id="1149755"/>
    <lineage>
        <taxon>Eukaryota</taxon>
        <taxon>Fungi</taxon>
        <taxon>Dikarya</taxon>
        <taxon>Ascomycota</taxon>
        <taxon>Pezizomycotina</taxon>
        <taxon>Leotiomycetes</taxon>
        <taxon>Helotiales</taxon>
        <taxon>Hyaloscyphaceae</taxon>
        <taxon>Hyaloscypha</taxon>
        <taxon>Hyaloscypha variabilis</taxon>
    </lineage>
</organism>
<feature type="transmembrane region" description="Helical" evidence="9">
    <location>
        <begin position="646"/>
        <end position="674"/>
    </location>
</feature>
<proteinExistence type="inferred from homology"/>
<dbReference type="Pfam" id="PF03169">
    <property type="entry name" value="OPT"/>
    <property type="match status" value="1"/>
</dbReference>
<sequence>MARDDTGRIVVETSELAITALHVDDDPTLSPWTFRTFFLGSGLACFGSVLATIYMFKPQSVSVSVIFLALISYVLGEAIALFIPRKGILKWLNPFPFNQKEHVAILIMSSSAAGAALCTEVIAAQKLYYPNQPSRTVSIFLIFSSQLIGYGFAGLLRKTLVYPKAMLYPGSLPISTLFQTLHRDKKETKLRLKFFYMVAAAIFCWEWFPEYLMPILVGINIFCLAKRDSLKFTNLFGGAGGNEGLGVFGICLDWQYIGSSCLYMPPLTLLTGFTGYVLCIALYMGLYYSNTLRAQNMPFLSQLLYTDQSNFTDYEMYNQTLILNAASELDPSKLAEYGLPWFTATYASSLLTNNLATTATITYMFLYHIQDLAIIYNDFTKNILQKILKPSSWHWKFWDGKQEKPDKNDPNLDPHYRLMLEYDEVPGWWYATTLIFSFTTGMVCIYAAKSTLPWHAYIVSLLLSLVFTLFMGIQSARFGMYVGQQNLIQMIGAFMTPGKPLANMYFTLYGSNSVTQALGLLSDLKLGQYMKLSPKATFTMQILGTLIGAILNFAIMETVTDSRREILLSIEGTNIWSGQVIQSYNSQAVAWGALAKELFVVGGRYQWVLLAFLVGFLVPLPQYLLYKFYPNNKISKALRLLNAPILCWYLGYLCVGINSSIMVYFSIALITQYYVRKYYPDWYMKYNYILSAGLDGGTQVCVFILSWAVFGSAGVEHPFPNYWGNNFGSGHVDYCAVQAPGMSP</sequence>
<dbReference type="GO" id="GO:0035673">
    <property type="term" value="F:oligopeptide transmembrane transporter activity"/>
    <property type="evidence" value="ECO:0007669"/>
    <property type="project" value="InterPro"/>
</dbReference>
<keyword evidence="6" id="KW-0653">Protein transport</keyword>
<evidence type="ECO:0000256" key="1">
    <source>
        <dbReference type="ARBA" id="ARBA00004141"/>
    </source>
</evidence>
<dbReference type="AlphaFoldDB" id="A0A2J6RLN2"/>
<keyword evidence="3" id="KW-0813">Transport</keyword>
<evidence type="ECO:0000256" key="7">
    <source>
        <dbReference type="ARBA" id="ARBA00022989"/>
    </source>
</evidence>
<evidence type="ECO:0000256" key="8">
    <source>
        <dbReference type="ARBA" id="ARBA00023136"/>
    </source>
</evidence>
<feature type="transmembrane region" description="Helical" evidence="9">
    <location>
        <begin position="63"/>
        <end position="83"/>
    </location>
</feature>
<keyword evidence="4 9" id="KW-0812">Transmembrane</keyword>
<name>A0A2J6RLN2_HYAVF</name>
<dbReference type="InterPro" id="IPR004813">
    <property type="entry name" value="OPT"/>
</dbReference>
<dbReference type="NCBIfam" id="TIGR00728">
    <property type="entry name" value="OPT_sfam"/>
    <property type="match status" value="2"/>
</dbReference>
<dbReference type="Proteomes" id="UP000235786">
    <property type="component" value="Unassembled WGS sequence"/>
</dbReference>
<comment type="subcellular location">
    <subcellularLocation>
        <location evidence="1">Membrane</location>
        <topology evidence="1">Multi-pass membrane protein</topology>
    </subcellularLocation>
</comment>
<evidence type="ECO:0000256" key="5">
    <source>
        <dbReference type="ARBA" id="ARBA00022856"/>
    </source>
</evidence>
<feature type="transmembrane region" description="Helical" evidence="9">
    <location>
        <begin position="267"/>
        <end position="288"/>
    </location>
</feature>
<keyword evidence="8 9" id="KW-0472">Membrane</keyword>
<dbReference type="GO" id="GO:0015031">
    <property type="term" value="P:protein transport"/>
    <property type="evidence" value="ECO:0007669"/>
    <property type="project" value="UniProtKB-KW"/>
</dbReference>
<keyword evidence="7 9" id="KW-1133">Transmembrane helix</keyword>
<dbReference type="InterPro" id="IPR004648">
    <property type="entry name" value="Oligpept_transpt"/>
</dbReference>
<evidence type="ECO:0000313" key="11">
    <source>
        <dbReference type="Proteomes" id="UP000235786"/>
    </source>
</evidence>
<dbReference type="OrthoDB" id="9986677at2759"/>
<feature type="transmembrane region" description="Helical" evidence="9">
    <location>
        <begin position="454"/>
        <end position="473"/>
    </location>
</feature>
<comment type="similarity">
    <text evidence="2">Belongs to the oligopeptide OPT transporter family.</text>
</comment>
<dbReference type="EMBL" id="KZ613946">
    <property type="protein sequence ID" value="PMD39407.1"/>
    <property type="molecule type" value="Genomic_DNA"/>
</dbReference>
<keyword evidence="11" id="KW-1185">Reference proteome</keyword>
<gene>
    <name evidence="10" type="ORF">L207DRAFT_489210</name>
</gene>